<proteinExistence type="predicted"/>
<organism evidence="2 3">
    <name type="scientific">Stentor coeruleus</name>
    <dbReference type="NCBI Taxonomy" id="5963"/>
    <lineage>
        <taxon>Eukaryota</taxon>
        <taxon>Sar</taxon>
        <taxon>Alveolata</taxon>
        <taxon>Ciliophora</taxon>
        <taxon>Postciliodesmatophora</taxon>
        <taxon>Heterotrichea</taxon>
        <taxon>Heterotrichida</taxon>
        <taxon>Stentoridae</taxon>
        <taxon>Stentor</taxon>
    </lineage>
</organism>
<dbReference type="Proteomes" id="UP000187209">
    <property type="component" value="Unassembled WGS sequence"/>
</dbReference>
<evidence type="ECO:0000313" key="3">
    <source>
        <dbReference type="Proteomes" id="UP000187209"/>
    </source>
</evidence>
<keyword evidence="1" id="KW-0175">Coiled coil</keyword>
<comment type="caution">
    <text evidence="2">The sequence shown here is derived from an EMBL/GenBank/DDBJ whole genome shotgun (WGS) entry which is preliminary data.</text>
</comment>
<dbReference type="EMBL" id="MPUH01000407">
    <property type="protein sequence ID" value="OMJ80798.1"/>
    <property type="molecule type" value="Genomic_DNA"/>
</dbReference>
<name>A0A1R2BVH6_9CILI</name>
<accession>A0A1R2BVH6</accession>
<gene>
    <name evidence="2" type="ORF">SteCoe_18852</name>
</gene>
<feature type="coiled-coil region" evidence="1">
    <location>
        <begin position="122"/>
        <end position="163"/>
    </location>
</feature>
<sequence length="266" mass="31554">MILEDKLLNLPRPAMKISTLDFKKKISPNKKIFMSSSVIDVHNKKKTIKNQNQNLIAEQFKNEKNLGKKIDLALNIVDIFLSPEPSFKVNWDFIKEILGKIKQELNCLGDISKEHYGFDCDYQKLQEDIKNVNKNLLEATKNISVLEKKITELKKENKFLKVKIMRNWDFFKSIQEAGVPIFKLYDNFLHKITRSKSAEKLKYKERMGCEEENIKRDDRHIGYPDVPKLKIDVRNVEGYQEEFMNMFQEFSESWRNQISNSEYKKY</sequence>
<keyword evidence="3" id="KW-1185">Reference proteome</keyword>
<dbReference type="AlphaFoldDB" id="A0A1R2BVH6"/>
<evidence type="ECO:0000256" key="1">
    <source>
        <dbReference type="SAM" id="Coils"/>
    </source>
</evidence>
<dbReference type="OrthoDB" id="304039at2759"/>
<protein>
    <submittedName>
        <fullName evidence="2">Uncharacterized protein</fullName>
    </submittedName>
</protein>
<reference evidence="2 3" key="1">
    <citation type="submission" date="2016-11" db="EMBL/GenBank/DDBJ databases">
        <title>The macronuclear genome of Stentor coeruleus: a giant cell with tiny introns.</title>
        <authorList>
            <person name="Slabodnick M."/>
            <person name="Ruby J.G."/>
            <person name="Reiff S.B."/>
            <person name="Swart E.C."/>
            <person name="Gosai S."/>
            <person name="Prabakaran S."/>
            <person name="Witkowska E."/>
            <person name="Larue G.E."/>
            <person name="Fisher S."/>
            <person name="Freeman R.M."/>
            <person name="Gunawardena J."/>
            <person name="Chu W."/>
            <person name="Stover N.A."/>
            <person name="Gregory B.D."/>
            <person name="Nowacki M."/>
            <person name="Derisi J."/>
            <person name="Roy S.W."/>
            <person name="Marshall W.F."/>
            <person name="Sood P."/>
        </authorList>
    </citation>
    <scope>NUCLEOTIDE SEQUENCE [LARGE SCALE GENOMIC DNA]</scope>
    <source>
        <strain evidence="2">WM001</strain>
    </source>
</reference>
<evidence type="ECO:0000313" key="2">
    <source>
        <dbReference type="EMBL" id="OMJ80798.1"/>
    </source>
</evidence>